<dbReference type="InterPro" id="IPR000551">
    <property type="entry name" value="MerR-type_HTH_dom"/>
</dbReference>
<protein>
    <submittedName>
        <fullName evidence="3">Transcriptional regulator</fullName>
    </submittedName>
</protein>
<dbReference type="Pfam" id="PF13411">
    <property type="entry name" value="MerR_1"/>
    <property type="match status" value="1"/>
</dbReference>
<dbReference type="SMART" id="SM00422">
    <property type="entry name" value="HTH_MERR"/>
    <property type="match status" value="1"/>
</dbReference>
<dbReference type="AlphaFoldDB" id="A0AAC9LJV3"/>
<evidence type="ECO:0000256" key="1">
    <source>
        <dbReference type="ARBA" id="ARBA00023125"/>
    </source>
</evidence>
<sequence>MGAVDDKELYPIGDVARRTGLSVSAVRFYSDAGLVPPDGHTSVGYRLYDVGSIARLELVRTLRELGASLNDIRSLLAEETTLHELARTHLALVERQTRRLQARRAVLRTIVRQDSATERIALMHKLAAMSDDDRDQLIDEFWDEVSDGLPVHPAYTRLLHQMRPKLPEEPTTEQLEAWIELADMVRDADFRREVRRFFHDSFAGDKALQVTSPEMLKRLEEQGAIEQEIGAARTSGLPVDSPRARELAERLVKATTEFTAEITGEYDADETRRYLASGPDTTTESYERAQEFVSRFTGVLDRYLALTATISGSPQPDPTDADANEAWISAVLTHFASPQPRTELAPER</sequence>
<dbReference type="SUPFAM" id="SSF46955">
    <property type="entry name" value="Putative DNA-binding domain"/>
    <property type="match status" value="1"/>
</dbReference>
<dbReference type="InterPro" id="IPR047057">
    <property type="entry name" value="MerR_fam"/>
</dbReference>
<proteinExistence type="predicted"/>
<dbReference type="PROSITE" id="PS50937">
    <property type="entry name" value="HTH_MERR_2"/>
    <property type="match status" value="1"/>
</dbReference>
<dbReference type="KEGG" id="acad:UA74_30055"/>
<evidence type="ECO:0000259" key="2">
    <source>
        <dbReference type="PROSITE" id="PS50937"/>
    </source>
</evidence>
<dbReference type="GO" id="GO:0003677">
    <property type="term" value="F:DNA binding"/>
    <property type="evidence" value="ECO:0007669"/>
    <property type="project" value="UniProtKB-KW"/>
</dbReference>
<dbReference type="EMBL" id="CP016076">
    <property type="protein sequence ID" value="APU18002.1"/>
    <property type="molecule type" value="Genomic_DNA"/>
</dbReference>
<evidence type="ECO:0000313" key="4">
    <source>
        <dbReference type="Proteomes" id="UP000185511"/>
    </source>
</evidence>
<reference evidence="4" key="1">
    <citation type="submission" date="2016-06" db="EMBL/GenBank/DDBJ databases">
        <title>Complete genome sequence of Actinoalloteichus fjordicus DSM 46855 (=ADI127-17), type strain of the new species Actinoalloteichus fjordicus.</title>
        <authorList>
            <person name="Ruckert C."/>
            <person name="Nouioui I."/>
            <person name="Willmese J."/>
            <person name="van Wezel G."/>
            <person name="Klenk H.-P."/>
            <person name="Kalinowski J."/>
            <person name="Zotchev S.B."/>
        </authorList>
    </citation>
    <scope>NUCLEOTIDE SEQUENCE [LARGE SCALE GENOMIC DNA]</scope>
    <source>
        <strain evidence="4">ADI127-7</strain>
    </source>
</reference>
<dbReference type="Proteomes" id="UP000185511">
    <property type="component" value="Chromosome"/>
</dbReference>
<keyword evidence="1" id="KW-0238">DNA-binding</keyword>
<name>A0AAC9LJV3_9PSEU</name>
<dbReference type="PRINTS" id="PR00040">
    <property type="entry name" value="HTHMERR"/>
</dbReference>
<dbReference type="PANTHER" id="PTHR30204:SF93">
    <property type="entry name" value="HTH MERR-TYPE DOMAIN-CONTAINING PROTEIN"/>
    <property type="match status" value="1"/>
</dbReference>
<keyword evidence="4" id="KW-1185">Reference proteome</keyword>
<dbReference type="PANTHER" id="PTHR30204">
    <property type="entry name" value="REDOX-CYCLING DRUG-SENSING TRANSCRIPTIONAL ACTIVATOR SOXR"/>
    <property type="match status" value="1"/>
</dbReference>
<dbReference type="CDD" id="cd00592">
    <property type="entry name" value="HTH_MerR-like"/>
    <property type="match status" value="1"/>
</dbReference>
<dbReference type="Gene3D" id="1.10.1660.10">
    <property type="match status" value="1"/>
</dbReference>
<feature type="domain" description="HTH merR-type" evidence="2">
    <location>
        <begin position="9"/>
        <end position="78"/>
    </location>
</feature>
<accession>A0AAC9LJV3</accession>
<organism evidence="3 4">
    <name type="scientific">Actinoalloteichus fjordicus</name>
    <dbReference type="NCBI Taxonomy" id="1612552"/>
    <lineage>
        <taxon>Bacteria</taxon>
        <taxon>Bacillati</taxon>
        <taxon>Actinomycetota</taxon>
        <taxon>Actinomycetes</taxon>
        <taxon>Pseudonocardiales</taxon>
        <taxon>Pseudonocardiaceae</taxon>
        <taxon>Actinoalloteichus</taxon>
    </lineage>
</organism>
<gene>
    <name evidence="3" type="ORF">UA74_30055</name>
</gene>
<dbReference type="InterPro" id="IPR009061">
    <property type="entry name" value="DNA-bd_dom_put_sf"/>
</dbReference>
<evidence type="ECO:0000313" key="3">
    <source>
        <dbReference type="EMBL" id="APU18002.1"/>
    </source>
</evidence>
<dbReference type="GO" id="GO:0003700">
    <property type="term" value="F:DNA-binding transcription factor activity"/>
    <property type="evidence" value="ECO:0007669"/>
    <property type="project" value="InterPro"/>
</dbReference>